<dbReference type="InterPro" id="IPR020845">
    <property type="entry name" value="AMP-binding_CS"/>
</dbReference>
<keyword evidence="5" id="KW-1185">Reference proteome</keyword>
<name>A0A542EIU5_9MICO</name>
<dbReference type="AlphaFoldDB" id="A0A542EIU5"/>
<keyword evidence="1" id="KW-0547">Nucleotide-binding</keyword>
<reference evidence="4 5" key="1">
    <citation type="submission" date="2019-06" db="EMBL/GenBank/DDBJ databases">
        <title>Sequencing the genomes of 1000 actinobacteria strains.</title>
        <authorList>
            <person name="Klenk H.-P."/>
        </authorList>
    </citation>
    <scope>NUCLEOTIDE SEQUENCE [LARGE SCALE GENOMIC DNA]</scope>
    <source>
        <strain evidence="4 5">DSM 19828</strain>
    </source>
</reference>
<dbReference type="Gene3D" id="3.40.50.12780">
    <property type="entry name" value="N-terminal domain of ligase-like"/>
    <property type="match status" value="1"/>
</dbReference>
<dbReference type="PROSITE" id="PS00455">
    <property type="entry name" value="AMP_BINDING"/>
    <property type="match status" value="1"/>
</dbReference>
<keyword evidence="2" id="KW-0067">ATP-binding</keyword>
<dbReference type="CDD" id="cd05907">
    <property type="entry name" value="VL_LC_FACS_like"/>
    <property type="match status" value="1"/>
</dbReference>
<evidence type="ECO:0000256" key="1">
    <source>
        <dbReference type="ARBA" id="ARBA00022741"/>
    </source>
</evidence>
<evidence type="ECO:0000259" key="3">
    <source>
        <dbReference type="Pfam" id="PF00501"/>
    </source>
</evidence>
<dbReference type="InterPro" id="IPR042099">
    <property type="entry name" value="ANL_N_sf"/>
</dbReference>
<evidence type="ECO:0000313" key="5">
    <source>
        <dbReference type="Proteomes" id="UP000320806"/>
    </source>
</evidence>
<organism evidence="4 5">
    <name type="scientific">Yimella lutea</name>
    <dbReference type="NCBI Taxonomy" id="587872"/>
    <lineage>
        <taxon>Bacteria</taxon>
        <taxon>Bacillati</taxon>
        <taxon>Actinomycetota</taxon>
        <taxon>Actinomycetes</taxon>
        <taxon>Micrococcales</taxon>
        <taxon>Dermacoccaceae</taxon>
        <taxon>Yimella</taxon>
    </lineage>
</organism>
<dbReference type="Proteomes" id="UP000320806">
    <property type="component" value="Unassembled WGS sequence"/>
</dbReference>
<dbReference type="SUPFAM" id="SSF56801">
    <property type="entry name" value="Acetyl-CoA synthetase-like"/>
    <property type="match status" value="1"/>
</dbReference>
<dbReference type="PANTHER" id="PTHR43272:SF33">
    <property type="entry name" value="AMP-BINDING DOMAIN-CONTAINING PROTEIN-RELATED"/>
    <property type="match status" value="1"/>
</dbReference>
<dbReference type="InterPro" id="IPR000873">
    <property type="entry name" value="AMP-dep_synth/lig_dom"/>
</dbReference>
<protein>
    <submittedName>
        <fullName evidence="4">Long-chain acyl-CoA synthetase</fullName>
    </submittedName>
</protein>
<sequence>MAMMSNQEEKPDYAVINNAARSVGALFLDRVSKTPDRVAFEFPDADENWHSLTWAEVAVRSRNIAAGLISLGVEMEDRVAIASATRVEWAITDLGVMLAGAATTTIYPTSTVDDTLFIIADSGSKVVFTEDDAHNTMLREGRDAIDSVVKVVTFDGEADGDWIISLADLEKLGAEYLASHEGAVEERVDKTEPEHLSTLIYTSGTTGRPKGVRLPHRAWTYEAAAVDSSNLLGPDDKAFLWLPLAHVFGKVLLTLPLQIGFTTAIDGRVDKIVENLPVVKPVWMGAAPRIFEKVYGRISIMMREEGGAKAKLFDWHSANALKVSDANSKGEKLGAATAAMHKIGDAIIAKKIRQRFGGNIRFFISGSAALNQDVAKWFDGMGIPILEGYGLTETSAATFVNRPYANIPGTVGWPLPGTEVKIAEDGEILVKGPGVMQGYRGMDDVTKEVLTDDGWFHTGDIGELNPTGHLRVTDRKKDLFKTSNGKYVAPSQIEAIFKGICPFASQLVVEGDGRKFVSALITLDEDAIKEWADAHGGDLKGADYQTIVTSDQVREMVQGYVDELNSKLARWEQIKRFIILPRDLSIEEGEITPSLKLKRKVVVKKYKDDLDTLYQD</sequence>
<dbReference type="PANTHER" id="PTHR43272">
    <property type="entry name" value="LONG-CHAIN-FATTY-ACID--COA LIGASE"/>
    <property type="match status" value="1"/>
</dbReference>
<dbReference type="OrthoDB" id="9803968at2"/>
<dbReference type="Pfam" id="PF00501">
    <property type="entry name" value="AMP-binding"/>
    <property type="match status" value="1"/>
</dbReference>
<comment type="caution">
    <text evidence="4">The sequence shown here is derived from an EMBL/GenBank/DDBJ whole genome shotgun (WGS) entry which is preliminary data.</text>
</comment>
<dbReference type="GO" id="GO:0005524">
    <property type="term" value="F:ATP binding"/>
    <property type="evidence" value="ECO:0007669"/>
    <property type="project" value="UniProtKB-KW"/>
</dbReference>
<proteinExistence type="predicted"/>
<gene>
    <name evidence="4" type="ORF">FB459_2780</name>
</gene>
<evidence type="ECO:0000313" key="4">
    <source>
        <dbReference type="EMBL" id="TQJ15243.1"/>
    </source>
</evidence>
<evidence type="ECO:0000256" key="2">
    <source>
        <dbReference type="ARBA" id="ARBA00022840"/>
    </source>
</evidence>
<feature type="domain" description="AMP-dependent synthetase/ligase" evidence="3">
    <location>
        <begin position="29"/>
        <end position="439"/>
    </location>
</feature>
<dbReference type="GO" id="GO:0016020">
    <property type="term" value="C:membrane"/>
    <property type="evidence" value="ECO:0007669"/>
    <property type="project" value="TreeGrafter"/>
</dbReference>
<dbReference type="Pfam" id="PF23562">
    <property type="entry name" value="AMP-binding_C_3"/>
    <property type="match status" value="1"/>
</dbReference>
<dbReference type="GO" id="GO:0004467">
    <property type="term" value="F:long-chain fatty acid-CoA ligase activity"/>
    <property type="evidence" value="ECO:0007669"/>
    <property type="project" value="TreeGrafter"/>
</dbReference>
<accession>A0A542EIU5</accession>
<dbReference type="EMBL" id="VFMO01000001">
    <property type="protein sequence ID" value="TQJ15243.1"/>
    <property type="molecule type" value="Genomic_DNA"/>
</dbReference>